<name>A0A0C3BCZ4_PILCF</name>
<proteinExistence type="predicted"/>
<reference evidence="2" key="2">
    <citation type="submission" date="2015-01" db="EMBL/GenBank/DDBJ databases">
        <title>Evolutionary Origins and Diversification of the Mycorrhizal Mutualists.</title>
        <authorList>
            <consortium name="DOE Joint Genome Institute"/>
            <consortium name="Mycorrhizal Genomics Consortium"/>
            <person name="Kohler A."/>
            <person name="Kuo A."/>
            <person name="Nagy L.G."/>
            <person name="Floudas D."/>
            <person name="Copeland A."/>
            <person name="Barry K.W."/>
            <person name="Cichocki N."/>
            <person name="Veneault-Fourrey C."/>
            <person name="LaButti K."/>
            <person name="Lindquist E.A."/>
            <person name="Lipzen A."/>
            <person name="Lundell T."/>
            <person name="Morin E."/>
            <person name="Murat C."/>
            <person name="Riley R."/>
            <person name="Ohm R."/>
            <person name="Sun H."/>
            <person name="Tunlid A."/>
            <person name="Henrissat B."/>
            <person name="Grigoriev I.V."/>
            <person name="Hibbett D.S."/>
            <person name="Martin F."/>
        </authorList>
    </citation>
    <scope>NUCLEOTIDE SEQUENCE [LARGE SCALE GENOMIC DNA]</scope>
    <source>
        <strain evidence="2">F 1598</strain>
    </source>
</reference>
<dbReference type="EMBL" id="KN832988">
    <property type="protein sequence ID" value="KIM84183.1"/>
    <property type="molecule type" value="Genomic_DNA"/>
</dbReference>
<evidence type="ECO:0000313" key="1">
    <source>
        <dbReference type="EMBL" id="KIM84183.1"/>
    </source>
</evidence>
<keyword evidence="2" id="KW-1185">Reference proteome</keyword>
<dbReference type="InParanoid" id="A0A0C3BCZ4"/>
<protein>
    <submittedName>
        <fullName evidence="1">Uncharacterized protein</fullName>
    </submittedName>
</protein>
<accession>A0A0C3BCZ4</accession>
<dbReference type="AlphaFoldDB" id="A0A0C3BCZ4"/>
<organism evidence="1 2">
    <name type="scientific">Piloderma croceum (strain F 1598)</name>
    <dbReference type="NCBI Taxonomy" id="765440"/>
    <lineage>
        <taxon>Eukaryota</taxon>
        <taxon>Fungi</taxon>
        <taxon>Dikarya</taxon>
        <taxon>Basidiomycota</taxon>
        <taxon>Agaricomycotina</taxon>
        <taxon>Agaricomycetes</taxon>
        <taxon>Agaricomycetidae</taxon>
        <taxon>Atheliales</taxon>
        <taxon>Atheliaceae</taxon>
        <taxon>Piloderma</taxon>
    </lineage>
</organism>
<evidence type="ECO:0000313" key="2">
    <source>
        <dbReference type="Proteomes" id="UP000054166"/>
    </source>
</evidence>
<dbReference type="Proteomes" id="UP000054166">
    <property type="component" value="Unassembled WGS sequence"/>
</dbReference>
<dbReference type="HOGENOM" id="CLU_2574696_0_0_1"/>
<reference evidence="1 2" key="1">
    <citation type="submission" date="2014-04" db="EMBL/GenBank/DDBJ databases">
        <authorList>
            <consortium name="DOE Joint Genome Institute"/>
            <person name="Kuo A."/>
            <person name="Tarkka M."/>
            <person name="Buscot F."/>
            <person name="Kohler A."/>
            <person name="Nagy L.G."/>
            <person name="Floudas D."/>
            <person name="Copeland A."/>
            <person name="Barry K.W."/>
            <person name="Cichocki N."/>
            <person name="Veneault-Fourrey C."/>
            <person name="LaButti K."/>
            <person name="Lindquist E.A."/>
            <person name="Lipzen A."/>
            <person name="Lundell T."/>
            <person name="Morin E."/>
            <person name="Murat C."/>
            <person name="Sun H."/>
            <person name="Tunlid A."/>
            <person name="Henrissat B."/>
            <person name="Grigoriev I.V."/>
            <person name="Hibbett D.S."/>
            <person name="Martin F."/>
            <person name="Nordberg H.P."/>
            <person name="Cantor M.N."/>
            <person name="Hua S.X."/>
        </authorList>
    </citation>
    <scope>NUCLEOTIDE SEQUENCE [LARGE SCALE GENOMIC DNA]</scope>
    <source>
        <strain evidence="1 2">F 1598</strain>
    </source>
</reference>
<gene>
    <name evidence="1" type="ORF">PILCRDRAFT_401829</name>
</gene>
<sequence>MFCPNSTVEFMAGGKYPCPSTSMNGFILSFLRVVPEILHPIDAQIGSVTHGHTAHPQDFLYWKNAAAPHGYDLQLITLFLN</sequence>